<dbReference type="AlphaFoldDB" id="A0A2J6QFA8"/>
<proteinExistence type="predicted"/>
<accession>A0A2J6QFA8</accession>
<name>A0A2J6QFA8_9HELO</name>
<evidence type="ECO:0000313" key="1">
    <source>
        <dbReference type="EMBL" id="PMD24945.1"/>
    </source>
</evidence>
<reference evidence="1 2" key="1">
    <citation type="submission" date="2016-05" db="EMBL/GenBank/DDBJ databases">
        <title>A degradative enzymes factory behind the ericoid mycorrhizal symbiosis.</title>
        <authorList>
            <consortium name="DOE Joint Genome Institute"/>
            <person name="Martino E."/>
            <person name="Morin E."/>
            <person name="Grelet G."/>
            <person name="Kuo A."/>
            <person name="Kohler A."/>
            <person name="Daghino S."/>
            <person name="Barry K."/>
            <person name="Choi C."/>
            <person name="Cichocki N."/>
            <person name="Clum A."/>
            <person name="Copeland A."/>
            <person name="Hainaut M."/>
            <person name="Haridas S."/>
            <person name="Labutti K."/>
            <person name="Lindquist E."/>
            <person name="Lipzen A."/>
            <person name="Khouja H.-R."/>
            <person name="Murat C."/>
            <person name="Ohm R."/>
            <person name="Olson A."/>
            <person name="Spatafora J."/>
            <person name="Veneault-Fourrey C."/>
            <person name="Henrissat B."/>
            <person name="Grigoriev I."/>
            <person name="Martin F."/>
            <person name="Perotto S."/>
        </authorList>
    </citation>
    <scope>NUCLEOTIDE SEQUENCE [LARGE SCALE GENOMIC DNA]</scope>
    <source>
        <strain evidence="1 2">UAMH 7357</strain>
    </source>
</reference>
<gene>
    <name evidence="1" type="ORF">NA56DRAFT_699745</name>
</gene>
<keyword evidence="2" id="KW-1185">Reference proteome</keyword>
<evidence type="ECO:0000313" key="2">
    <source>
        <dbReference type="Proteomes" id="UP000235672"/>
    </source>
</evidence>
<protein>
    <submittedName>
        <fullName evidence="1">Uncharacterized protein</fullName>
    </submittedName>
</protein>
<sequence length="95" mass="10573">MIESENDESIAGTGRYPAKVSKTPLQITFGLNFRFGELLDLYRKHRSPAIFNLLHGEMVVKAVPDGSTKMLQGLGEAVLRTSHSDHENANVYPKM</sequence>
<dbReference type="Proteomes" id="UP000235672">
    <property type="component" value="Unassembled WGS sequence"/>
</dbReference>
<dbReference type="EMBL" id="KZ613471">
    <property type="protein sequence ID" value="PMD24945.1"/>
    <property type="molecule type" value="Genomic_DNA"/>
</dbReference>
<organism evidence="1 2">
    <name type="scientific">Hyaloscypha hepaticicola</name>
    <dbReference type="NCBI Taxonomy" id="2082293"/>
    <lineage>
        <taxon>Eukaryota</taxon>
        <taxon>Fungi</taxon>
        <taxon>Dikarya</taxon>
        <taxon>Ascomycota</taxon>
        <taxon>Pezizomycotina</taxon>
        <taxon>Leotiomycetes</taxon>
        <taxon>Helotiales</taxon>
        <taxon>Hyaloscyphaceae</taxon>
        <taxon>Hyaloscypha</taxon>
    </lineage>
</organism>